<sequence length="75" mass="8516">MSEFVILWISTIFSFLIGSMYYHNHGSNPLKSLSSPLSIFLLTTLIRSPFFFLAAFSPLFIQHNISLTCSVQTIQ</sequence>
<name>A0A1Y1W524_9FUNG</name>
<organism evidence="2 3">
    <name type="scientific">Linderina pennispora</name>
    <dbReference type="NCBI Taxonomy" id="61395"/>
    <lineage>
        <taxon>Eukaryota</taxon>
        <taxon>Fungi</taxon>
        <taxon>Fungi incertae sedis</taxon>
        <taxon>Zoopagomycota</taxon>
        <taxon>Kickxellomycotina</taxon>
        <taxon>Kickxellomycetes</taxon>
        <taxon>Kickxellales</taxon>
        <taxon>Kickxellaceae</taxon>
        <taxon>Linderina</taxon>
    </lineage>
</organism>
<comment type="caution">
    <text evidence="2">The sequence shown here is derived from an EMBL/GenBank/DDBJ whole genome shotgun (WGS) entry which is preliminary data.</text>
</comment>
<proteinExistence type="predicted"/>
<keyword evidence="3" id="KW-1185">Reference proteome</keyword>
<reference evidence="2 3" key="1">
    <citation type="submission" date="2016-07" db="EMBL/GenBank/DDBJ databases">
        <title>Pervasive Adenine N6-methylation of Active Genes in Fungi.</title>
        <authorList>
            <consortium name="DOE Joint Genome Institute"/>
            <person name="Mondo S.J."/>
            <person name="Dannebaum R.O."/>
            <person name="Kuo R.C."/>
            <person name="Labutti K."/>
            <person name="Haridas S."/>
            <person name="Kuo A."/>
            <person name="Salamov A."/>
            <person name="Ahrendt S.R."/>
            <person name="Lipzen A."/>
            <person name="Sullivan W."/>
            <person name="Andreopoulos W.B."/>
            <person name="Clum A."/>
            <person name="Lindquist E."/>
            <person name="Daum C."/>
            <person name="Ramamoorthy G.K."/>
            <person name="Gryganskyi A."/>
            <person name="Culley D."/>
            <person name="Magnuson J.K."/>
            <person name="James T.Y."/>
            <person name="O'Malley M.A."/>
            <person name="Stajich J.E."/>
            <person name="Spatafora J.W."/>
            <person name="Visel A."/>
            <person name="Grigoriev I.V."/>
        </authorList>
    </citation>
    <scope>NUCLEOTIDE SEQUENCE [LARGE SCALE GENOMIC DNA]</scope>
    <source>
        <strain evidence="2 3">ATCC 12442</strain>
    </source>
</reference>
<dbReference type="AlphaFoldDB" id="A0A1Y1W524"/>
<evidence type="ECO:0000313" key="3">
    <source>
        <dbReference type="Proteomes" id="UP000193922"/>
    </source>
</evidence>
<dbReference type="RefSeq" id="XP_040742237.1">
    <property type="nucleotide sequence ID" value="XM_040883857.1"/>
</dbReference>
<dbReference type="Proteomes" id="UP000193922">
    <property type="component" value="Unassembled WGS sequence"/>
</dbReference>
<dbReference type="GeneID" id="63800505"/>
<keyword evidence="1" id="KW-0812">Transmembrane</keyword>
<protein>
    <submittedName>
        <fullName evidence="2">Uncharacterized protein</fullName>
    </submittedName>
</protein>
<dbReference type="EMBL" id="MCFD01000009">
    <property type="protein sequence ID" value="ORX68455.1"/>
    <property type="molecule type" value="Genomic_DNA"/>
</dbReference>
<feature type="transmembrane region" description="Helical" evidence="1">
    <location>
        <begin position="6"/>
        <end position="24"/>
    </location>
</feature>
<accession>A0A1Y1W524</accession>
<evidence type="ECO:0000256" key="1">
    <source>
        <dbReference type="SAM" id="Phobius"/>
    </source>
</evidence>
<keyword evidence="1" id="KW-1133">Transmembrane helix</keyword>
<evidence type="ECO:0000313" key="2">
    <source>
        <dbReference type="EMBL" id="ORX68455.1"/>
    </source>
</evidence>
<keyword evidence="1" id="KW-0472">Membrane</keyword>
<feature type="transmembrane region" description="Helical" evidence="1">
    <location>
        <begin position="36"/>
        <end position="61"/>
    </location>
</feature>
<gene>
    <name evidence="2" type="ORF">DL89DRAFT_177446</name>
</gene>